<accession>A0A2H3J8A5</accession>
<evidence type="ECO:0000256" key="1">
    <source>
        <dbReference type="SAM" id="MobiDB-lite"/>
    </source>
</evidence>
<protein>
    <submittedName>
        <fullName evidence="3">Uncharacterized protein</fullName>
    </submittedName>
</protein>
<dbReference type="OMA" id="CTMAATI"/>
<dbReference type="STRING" id="742152.A0A2H3J8A5"/>
<reference evidence="3 4" key="1">
    <citation type="journal article" date="2012" name="Science">
        <title>The Paleozoic origin of enzymatic lignin decomposition reconstructed from 31 fungal genomes.</title>
        <authorList>
            <person name="Floudas D."/>
            <person name="Binder M."/>
            <person name="Riley R."/>
            <person name="Barry K."/>
            <person name="Blanchette R.A."/>
            <person name="Henrissat B."/>
            <person name="Martinez A.T."/>
            <person name="Otillar R."/>
            <person name="Spatafora J.W."/>
            <person name="Yadav J.S."/>
            <person name="Aerts A."/>
            <person name="Benoit I."/>
            <person name="Boyd A."/>
            <person name="Carlson A."/>
            <person name="Copeland A."/>
            <person name="Coutinho P.M."/>
            <person name="de Vries R.P."/>
            <person name="Ferreira P."/>
            <person name="Findley K."/>
            <person name="Foster B."/>
            <person name="Gaskell J."/>
            <person name="Glotzer D."/>
            <person name="Gorecki P."/>
            <person name="Heitman J."/>
            <person name="Hesse C."/>
            <person name="Hori C."/>
            <person name="Igarashi K."/>
            <person name="Jurgens J.A."/>
            <person name="Kallen N."/>
            <person name="Kersten P."/>
            <person name="Kohler A."/>
            <person name="Kuees U."/>
            <person name="Kumar T.K.A."/>
            <person name="Kuo A."/>
            <person name="LaButti K."/>
            <person name="Larrondo L.F."/>
            <person name="Lindquist E."/>
            <person name="Ling A."/>
            <person name="Lombard V."/>
            <person name="Lucas S."/>
            <person name="Lundell T."/>
            <person name="Martin R."/>
            <person name="McLaughlin D.J."/>
            <person name="Morgenstern I."/>
            <person name="Morin E."/>
            <person name="Murat C."/>
            <person name="Nagy L.G."/>
            <person name="Nolan M."/>
            <person name="Ohm R.A."/>
            <person name="Patyshakuliyeva A."/>
            <person name="Rokas A."/>
            <person name="Ruiz-Duenas F.J."/>
            <person name="Sabat G."/>
            <person name="Salamov A."/>
            <person name="Samejima M."/>
            <person name="Schmutz J."/>
            <person name="Slot J.C."/>
            <person name="St John F."/>
            <person name="Stenlid J."/>
            <person name="Sun H."/>
            <person name="Sun S."/>
            <person name="Syed K."/>
            <person name="Tsang A."/>
            <person name="Wiebenga A."/>
            <person name="Young D."/>
            <person name="Pisabarro A."/>
            <person name="Eastwood D.C."/>
            <person name="Martin F."/>
            <person name="Cullen D."/>
            <person name="Grigoriev I.V."/>
            <person name="Hibbett D.S."/>
        </authorList>
    </citation>
    <scope>NUCLEOTIDE SEQUENCE [LARGE SCALE GENOMIC DNA]</scope>
    <source>
        <strain evidence="3 4">MD-104</strain>
    </source>
</reference>
<dbReference type="EMBL" id="KB467843">
    <property type="protein sequence ID" value="PCH34969.1"/>
    <property type="molecule type" value="Genomic_DNA"/>
</dbReference>
<keyword evidence="2" id="KW-0812">Transmembrane</keyword>
<evidence type="ECO:0000313" key="3">
    <source>
        <dbReference type="EMBL" id="PCH34969.1"/>
    </source>
</evidence>
<dbReference type="OrthoDB" id="3265734at2759"/>
<name>A0A2H3J8A5_WOLCO</name>
<feature type="transmembrane region" description="Helical" evidence="2">
    <location>
        <begin position="179"/>
        <end position="203"/>
    </location>
</feature>
<keyword evidence="2" id="KW-0472">Membrane</keyword>
<gene>
    <name evidence="3" type="ORF">WOLCODRAFT_165928</name>
</gene>
<keyword evidence="2" id="KW-1133">Transmembrane helix</keyword>
<dbReference type="AlphaFoldDB" id="A0A2H3J8A5"/>
<dbReference type="Proteomes" id="UP000218811">
    <property type="component" value="Unassembled WGS sequence"/>
</dbReference>
<feature type="region of interest" description="Disordered" evidence="1">
    <location>
        <begin position="252"/>
        <end position="301"/>
    </location>
</feature>
<keyword evidence="4" id="KW-1185">Reference proteome</keyword>
<feature type="compositionally biased region" description="Low complexity" evidence="1">
    <location>
        <begin position="255"/>
        <end position="271"/>
    </location>
</feature>
<evidence type="ECO:0000313" key="4">
    <source>
        <dbReference type="Proteomes" id="UP000218811"/>
    </source>
</evidence>
<dbReference type="Gene3D" id="2.60.120.260">
    <property type="entry name" value="Galactose-binding domain-like"/>
    <property type="match status" value="1"/>
</dbReference>
<organism evidence="3 4">
    <name type="scientific">Wolfiporia cocos (strain MD-104)</name>
    <name type="common">Brown rot fungus</name>
    <dbReference type="NCBI Taxonomy" id="742152"/>
    <lineage>
        <taxon>Eukaryota</taxon>
        <taxon>Fungi</taxon>
        <taxon>Dikarya</taxon>
        <taxon>Basidiomycota</taxon>
        <taxon>Agaricomycotina</taxon>
        <taxon>Agaricomycetes</taxon>
        <taxon>Polyporales</taxon>
        <taxon>Phaeolaceae</taxon>
        <taxon>Wolfiporia</taxon>
    </lineage>
</organism>
<sequence length="301" mass="32199">MSDNAAVPTLFIVDDGDTRLKYQPPGAWDKSGCSYDSQILSGTSTAGSSVSFSFNGTLIAVYGILGKQQGSAEFTLDDEDSVHVSFPPQDSPVEQPFYWSDVLPLKEHTLNLTATKNGSYFCLSKMQYTGYAISTSSSASAIRTNVGTQASFYAAGSTSLPSTTSAVARSEQGVLNTGAIAGITFGCTMAATIVILTILYACGWKFCLKRDRRPSPERQMKIDLDAVDPPEAPLPYRGMDLLQKFLSQNGVRRYNNPQTSSSGPTSQGASSTMFTSVIIMTPPTSNASSGDRPARQTARRP</sequence>
<proteinExistence type="predicted"/>
<evidence type="ECO:0000256" key="2">
    <source>
        <dbReference type="SAM" id="Phobius"/>
    </source>
</evidence>